<evidence type="ECO:0000313" key="2">
    <source>
        <dbReference type="Proteomes" id="UP000008022"/>
    </source>
</evidence>
<protein>
    <submittedName>
        <fullName evidence="1">Uncharacterized protein</fullName>
    </submittedName>
</protein>
<dbReference type="AlphaFoldDB" id="A0A0E0QU04"/>
<evidence type="ECO:0000313" key="1">
    <source>
        <dbReference type="EnsemblPlants" id="ORUFI09G18170.1"/>
    </source>
</evidence>
<organism evidence="1 2">
    <name type="scientific">Oryza rufipogon</name>
    <name type="common">Brownbeard rice</name>
    <name type="synonym">Asian wild rice</name>
    <dbReference type="NCBI Taxonomy" id="4529"/>
    <lineage>
        <taxon>Eukaryota</taxon>
        <taxon>Viridiplantae</taxon>
        <taxon>Streptophyta</taxon>
        <taxon>Embryophyta</taxon>
        <taxon>Tracheophyta</taxon>
        <taxon>Spermatophyta</taxon>
        <taxon>Magnoliopsida</taxon>
        <taxon>Liliopsida</taxon>
        <taxon>Poales</taxon>
        <taxon>Poaceae</taxon>
        <taxon>BOP clade</taxon>
        <taxon>Oryzoideae</taxon>
        <taxon>Oryzeae</taxon>
        <taxon>Oryzinae</taxon>
        <taxon>Oryza</taxon>
    </lineage>
</organism>
<dbReference type="EnsemblPlants" id="ORUFI09G18170.1">
    <property type="protein sequence ID" value="ORUFI09G18170.1"/>
    <property type="gene ID" value="ORUFI09G18170"/>
</dbReference>
<sequence>MESAACRLRRLTKLASVWSSMMTVSRYAPRRHCHLLRLAPMAGDARTLIEIFGIRAKIRFLK</sequence>
<reference evidence="2" key="1">
    <citation type="submission" date="2013-06" db="EMBL/GenBank/DDBJ databases">
        <authorList>
            <person name="Zhao Q."/>
        </authorList>
    </citation>
    <scope>NUCLEOTIDE SEQUENCE</scope>
    <source>
        <strain evidence="2">cv. W1943</strain>
    </source>
</reference>
<keyword evidence="2" id="KW-1185">Reference proteome</keyword>
<dbReference type="Gramene" id="ORUFI09G18170.1">
    <property type="protein sequence ID" value="ORUFI09G18170.1"/>
    <property type="gene ID" value="ORUFI09G18170"/>
</dbReference>
<dbReference type="Proteomes" id="UP000008022">
    <property type="component" value="Unassembled WGS sequence"/>
</dbReference>
<proteinExistence type="predicted"/>
<accession>A0A0E0QU04</accession>
<dbReference type="HOGENOM" id="CLU_2908156_0_0_1"/>
<name>A0A0E0QU04_ORYRU</name>
<reference evidence="1" key="2">
    <citation type="submission" date="2015-06" db="UniProtKB">
        <authorList>
            <consortium name="EnsemblPlants"/>
        </authorList>
    </citation>
    <scope>IDENTIFICATION</scope>
</reference>